<sequence>MGGDLNLKKSWHPGLMRNQGKVFDEEKKALEERKLIDKLRKERAEERAVEELQKLQEQNGGPKRLNRVEWMYNGPAAGASGTTEEMEGYLLGKRRIDQLLKNDETKSLQKGATAAVDITSGITNAARDTASKISMDPLLVIKKQQMEAQLKAAKEAAKADKRRKEKDDGHRSRRVDDDRDSERKSRHRHHNHHSRRDRTRSRSPDERHRRSKHHRRSRSPDERDRRSGDKYTRDQRRSRSPYQRRRDERDDYRRRSSPPRRTYEERRHSRSPRRSYSGDKASRASPPSKPVESAAERLARMQADAGSLEEQRLERVRQREAEDAAEEAKHRASDGGRNFVAKLHRQTGEMDLGERLARGRQSYRKEVNV</sequence>
<evidence type="ECO:0000259" key="10">
    <source>
        <dbReference type="SMART" id="SM01083"/>
    </source>
</evidence>
<organism evidence="11 12">
    <name type="scientific">Delitschia confertaspora ATCC 74209</name>
    <dbReference type="NCBI Taxonomy" id="1513339"/>
    <lineage>
        <taxon>Eukaryota</taxon>
        <taxon>Fungi</taxon>
        <taxon>Dikarya</taxon>
        <taxon>Ascomycota</taxon>
        <taxon>Pezizomycotina</taxon>
        <taxon>Dothideomycetes</taxon>
        <taxon>Pleosporomycetidae</taxon>
        <taxon>Pleosporales</taxon>
        <taxon>Delitschiaceae</taxon>
        <taxon>Delitschia</taxon>
    </lineage>
</organism>
<evidence type="ECO:0000256" key="3">
    <source>
        <dbReference type="ARBA" id="ARBA00022664"/>
    </source>
</evidence>
<evidence type="ECO:0000256" key="4">
    <source>
        <dbReference type="ARBA" id="ARBA00022728"/>
    </source>
</evidence>
<keyword evidence="4" id="KW-0747">Spliceosome</keyword>
<dbReference type="InterPro" id="IPR019339">
    <property type="entry name" value="CIR_N_dom"/>
</dbReference>
<dbReference type="GO" id="GO:0000398">
    <property type="term" value="P:mRNA splicing, via spliceosome"/>
    <property type="evidence" value="ECO:0007669"/>
    <property type="project" value="TreeGrafter"/>
</dbReference>
<evidence type="ECO:0000313" key="11">
    <source>
        <dbReference type="EMBL" id="KAF2202724.1"/>
    </source>
</evidence>
<feature type="coiled-coil region" evidence="8">
    <location>
        <begin position="27"/>
        <end position="58"/>
    </location>
</feature>
<evidence type="ECO:0000256" key="1">
    <source>
        <dbReference type="ARBA" id="ARBA00004123"/>
    </source>
</evidence>
<evidence type="ECO:0000313" key="12">
    <source>
        <dbReference type="Proteomes" id="UP000799536"/>
    </source>
</evidence>
<dbReference type="Proteomes" id="UP000799536">
    <property type="component" value="Unassembled WGS sequence"/>
</dbReference>
<feature type="compositionally biased region" description="Basic residues" evidence="9">
    <location>
        <begin position="184"/>
        <end position="199"/>
    </location>
</feature>
<feature type="compositionally biased region" description="Basic and acidic residues" evidence="9">
    <location>
        <begin position="309"/>
        <end position="334"/>
    </location>
</feature>
<keyword evidence="7" id="KW-0539">Nucleus</keyword>
<evidence type="ECO:0000256" key="2">
    <source>
        <dbReference type="ARBA" id="ARBA00006695"/>
    </source>
</evidence>
<dbReference type="SMART" id="SM01083">
    <property type="entry name" value="Cir_N"/>
    <property type="match status" value="1"/>
</dbReference>
<keyword evidence="3" id="KW-0507">mRNA processing</keyword>
<dbReference type="OrthoDB" id="21123at2759"/>
<evidence type="ECO:0000256" key="9">
    <source>
        <dbReference type="SAM" id="MobiDB-lite"/>
    </source>
</evidence>
<feature type="compositionally biased region" description="Basic and acidic residues" evidence="9">
    <location>
        <begin position="165"/>
        <end position="183"/>
    </location>
</feature>
<feature type="region of interest" description="Disordered" evidence="9">
    <location>
        <begin position="147"/>
        <end position="340"/>
    </location>
</feature>
<proteinExistence type="inferred from homology"/>
<dbReference type="InterPro" id="IPR022209">
    <property type="entry name" value="CWC25"/>
</dbReference>
<protein>
    <recommendedName>
        <fullName evidence="10">CBF1-interacting co-repressor CIR N-terminal domain-containing protein</fullName>
    </recommendedName>
</protein>
<keyword evidence="12" id="KW-1185">Reference proteome</keyword>
<dbReference type="GO" id="GO:0005684">
    <property type="term" value="C:U2-type spliceosomal complex"/>
    <property type="evidence" value="ECO:0007669"/>
    <property type="project" value="TreeGrafter"/>
</dbReference>
<evidence type="ECO:0000256" key="8">
    <source>
        <dbReference type="SAM" id="Coils"/>
    </source>
</evidence>
<dbReference type="AlphaFoldDB" id="A0A9P4JQV2"/>
<evidence type="ECO:0000256" key="5">
    <source>
        <dbReference type="ARBA" id="ARBA00023054"/>
    </source>
</evidence>
<dbReference type="PANTHER" id="PTHR16196">
    <property type="entry name" value="CELL CYCLE CONTROL PROTEIN CWF25"/>
    <property type="match status" value="1"/>
</dbReference>
<comment type="similarity">
    <text evidence="2">Belongs to the CWC25 family.</text>
</comment>
<dbReference type="PANTHER" id="PTHR16196:SF0">
    <property type="entry name" value="PRE-MRNA-SPLICING FACTOR CWC25 HOMOLOG"/>
    <property type="match status" value="1"/>
</dbReference>
<evidence type="ECO:0000256" key="7">
    <source>
        <dbReference type="ARBA" id="ARBA00023242"/>
    </source>
</evidence>
<accession>A0A9P4JQV2</accession>
<reference evidence="11" key="1">
    <citation type="journal article" date="2020" name="Stud. Mycol.">
        <title>101 Dothideomycetes genomes: a test case for predicting lifestyles and emergence of pathogens.</title>
        <authorList>
            <person name="Haridas S."/>
            <person name="Albert R."/>
            <person name="Binder M."/>
            <person name="Bloem J."/>
            <person name="Labutti K."/>
            <person name="Salamov A."/>
            <person name="Andreopoulos B."/>
            <person name="Baker S."/>
            <person name="Barry K."/>
            <person name="Bills G."/>
            <person name="Bluhm B."/>
            <person name="Cannon C."/>
            <person name="Castanera R."/>
            <person name="Culley D."/>
            <person name="Daum C."/>
            <person name="Ezra D."/>
            <person name="Gonzalez J."/>
            <person name="Henrissat B."/>
            <person name="Kuo A."/>
            <person name="Liang C."/>
            <person name="Lipzen A."/>
            <person name="Lutzoni F."/>
            <person name="Magnuson J."/>
            <person name="Mondo S."/>
            <person name="Nolan M."/>
            <person name="Ohm R."/>
            <person name="Pangilinan J."/>
            <person name="Park H.-J."/>
            <person name="Ramirez L."/>
            <person name="Alfaro M."/>
            <person name="Sun H."/>
            <person name="Tritt A."/>
            <person name="Yoshinaga Y."/>
            <person name="Zwiers L.-H."/>
            <person name="Turgeon B."/>
            <person name="Goodwin S."/>
            <person name="Spatafora J."/>
            <person name="Crous P."/>
            <person name="Grigoriev I."/>
        </authorList>
    </citation>
    <scope>NUCLEOTIDE SEQUENCE</scope>
    <source>
        <strain evidence="11">ATCC 74209</strain>
    </source>
</reference>
<dbReference type="Pfam" id="PF10197">
    <property type="entry name" value="Cir_N"/>
    <property type="match status" value="1"/>
</dbReference>
<keyword evidence="6" id="KW-0508">mRNA splicing</keyword>
<evidence type="ECO:0000256" key="6">
    <source>
        <dbReference type="ARBA" id="ARBA00023187"/>
    </source>
</evidence>
<keyword evidence="5 8" id="KW-0175">Coiled coil</keyword>
<feature type="domain" description="CBF1-interacting co-repressor CIR N-terminal" evidence="10">
    <location>
        <begin position="10"/>
        <end position="46"/>
    </location>
</feature>
<gene>
    <name evidence="11" type="ORF">GQ43DRAFT_430498</name>
</gene>
<feature type="compositionally biased region" description="Basic and acidic residues" evidence="9">
    <location>
        <begin position="218"/>
        <end position="237"/>
    </location>
</feature>
<feature type="compositionally biased region" description="Basic and acidic residues" evidence="9">
    <location>
        <begin position="244"/>
        <end position="254"/>
    </location>
</feature>
<dbReference type="InterPro" id="IPR051376">
    <property type="entry name" value="CWC25_splicing_factor"/>
</dbReference>
<comment type="caution">
    <text evidence="11">The sequence shown here is derived from an EMBL/GenBank/DDBJ whole genome shotgun (WGS) entry which is preliminary data.</text>
</comment>
<name>A0A9P4JQV2_9PLEO</name>
<dbReference type="Pfam" id="PF12542">
    <property type="entry name" value="CWC25"/>
    <property type="match status" value="1"/>
</dbReference>
<comment type="subcellular location">
    <subcellularLocation>
        <location evidence="1">Nucleus</location>
    </subcellularLocation>
</comment>
<dbReference type="EMBL" id="ML993926">
    <property type="protein sequence ID" value="KAF2202724.1"/>
    <property type="molecule type" value="Genomic_DNA"/>
</dbReference>